<dbReference type="GeneID" id="81354488"/>
<comment type="caution">
    <text evidence="2">The sequence shown here is derived from an EMBL/GenBank/DDBJ whole genome shotgun (WGS) entry which is preliminary data.</text>
</comment>
<accession>A0A9W9FLP3</accession>
<keyword evidence="3" id="KW-1185">Reference proteome</keyword>
<proteinExistence type="predicted"/>
<sequence>MRPSRPDGVPTQSPSGSCDNSPFKFELPGKALLTLGTAALAAAESSVVSLFIPDVEGTALVASVVAQSAGMTTYSINCPSGTDSSDCGVAPGLTLTSGSKTVEWSMSEPGEFFGRIVCEMGGTTTATCTETDSGSGANFPGTHTMTFASSDISSLPVTITAGAAAGATTGASVATTEASVTSDRTSQTSTNTEATTGPSDSANDGMSSATSTGGIARITGTPALALGGAAIALVAVAL</sequence>
<dbReference type="Proteomes" id="UP001149074">
    <property type="component" value="Unassembled WGS sequence"/>
</dbReference>
<evidence type="ECO:0000256" key="1">
    <source>
        <dbReference type="SAM" id="MobiDB-lite"/>
    </source>
</evidence>
<name>A0A9W9FLP3_9EURO</name>
<evidence type="ECO:0000313" key="2">
    <source>
        <dbReference type="EMBL" id="KAJ5102486.1"/>
    </source>
</evidence>
<feature type="region of interest" description="Disordered" evidence="1">
    <location>
        <begin position="170"/>
        <end position="211"/>
    </location>
</feature>
<feature type="compositionally biased region" description="Polar residues" evidence="1">
    <location>
        <begin position="197"/>
        <end position="211"/>
    </location>
</feature>
<evidence type="ECO:0008006" key="4">
    <source>
        <dbReference type="Google" id="ProtNLM"/>
    </source>
</evidence>
<reference evidence="2" key="1">
    <citation type="submission" date="2022-11" db="EMBL/GenBank/DDBJ databases">
        <authorList>
            <person name="Petersen C."/>
        </authorList>
    </citation>
    <scope>NUCLEOTIDE SEQUENCE</scope>
    <source>
        <strain evidence="2">IBT 30761</strain>
    </source>
</reference>
<organism evidence="2 3">
    <name type="scientific">Penicillium argentinense</name>
    <dbReference type="NCBI Taxonomy" id="1131581"/>
    <lineage>
        <taxon>Eukaryota</taxon>
        <taxon>Fungi</taxon>
        <taxon>Dikarya</taxon>
        <taxon>Ascomycota</taxon>
        <taxon>Pezizomycotina</taxon>
        <taxon>Eurotiomycetes</taxon>
        <taxon>Eurotiomycetidae</taxon>
        <taxon>Eurotiales</taxon>
        <taxon>Aspergillaceae</taxon>
        <taxon>Penicillium</taxon>
    </lineage>
</organism>
<feature type="compositionally biased region" description="Polar residues" evidence="1">
    <location>
        <begin position="10"/>
        <end position="20"/>
    </location>
</feature>
<dbReference type="RefSeq" id="XP_056475866.1">
    <property type="nucleotide sequence ID" value="XM_056615509.1"/>
</dbReference>
<reference evidence="2" key="2">
    <citation type="journal article" date="2023" name="IMA Fungus">
        <title>Comparative genomic study of the Penicillium genus elucidates a diverse pangenome and 15 lateral gene transfer events.</title>
        <authorList>
            <person name="Petersen C."/>
            <person name="Sorensen T."/>
            <person name="Nielsen M.R."/>
            <person name="Sondergaard T.E."/>
            <person name="Sorensen J.L."/>
            <person name="Fitzpatrick D.A."/>
            <person name="Frisvad J.C."/>
            <person name="Nielsen K.L."/>
        </authorList>
    </citation>
    <scope>NUCLEOTIDE SEQUENCE</scope>
    <source>
        <strain evidence="2">IBT 30761</strain>
    </source>
</reference>
<dbReference type="EMBL" id="JAPQKI010000004">
    <property type="protein sequence ID" value="KAJ5102486.1"/>
    <property type="molecule type" value="Genomic_DNA"/>
</dbReference>
<evidence type="ECO:0000313" key="3">
    <source>
        <dbReference type="Proteomes" id="UP001149074"/>
    </source>
</evidence>
<dbReference type="PANTHER" id="PTHR40640">
    <property type="entry name" value="ANCHORED GLYCOPROTEIN, PUTATIVE (AFU_ORTHOLOGUE AFUA_8G04860)-RELATED"/>
    <property type="match status" value="1"/>
</dbReference>
<feature type="compositionally biased region" description="Low complexity" evidence="1">
    <location>
        <begin position="170"/>
        <end position="196"/>
    </location>
</feature>
<dbReference type="AlphaFoldDB" id="A0A9W9FLP3"/>
<feature type="region of interest" description="Disordered" evidence="1">
    <location>
        <begin position="1"/>
        <end position="20"/>
    </location>
</feature>
<gene>
    <name evidence="2" type="ORF">N7532_003015</name>
</gene>
<protein>
    <recommendedName>
        <fullName evidence="4">GPI anchored protein</fullName>
    </recommendedName>
</protein>
<dbReference type="OrthoDB" id="4991875at2759"/>
<dbReference type="PANTHER" id="PTHR40640:SF1">
    <property type="entry name" value="ANCHORED GLYCOPROTEIN, PUTATIVE (AFU_ORTHOLOGUE AFUA_8G04860)-RELATED"/>
    <property type="match status" value="1"/>
</dbReference>